<proteinExistence type="predicted"/>
<organism evidence="1 2">
    <name type="scientific">Sphingomonas faeni</name>
    <dbReference type="NCBI Taxonomy" id="185950"/>
    <lineage>
        <taxon>Bacteria</taxon>
        <taxon>Pseudomonadati</taxon>
        <taxon>Pseudomonadota</taxon>
        <taxon>Alphaproteobacteria</taxon>
        <taxon>Sphingomonadales</taxon>
        <taxon>Sphingomonadaceae</taxon>
        <taxon>Sphingomonas</taxon>
    </lineage>
</organism>
<name>A0A2T5U7S2_9SPHN</name>
<dbReference type="AlphaFoldDB" id="A0A2T5U7S2"/>
<dbReference type="Proteomes" id="UP000244013">
    <property type="component" value="Unassembled WGS sequence"/>
</dbReference>
<protein>
    <submittedName>
        <fullName evidence="1">Uncharacterized protein</fullName>
    </submittedName>
</protein>
<evidence type="ECO:0000313" key="1">
    <source>
        <dbReference type="EMBL" id="PTW47542.1"/>
    </source>
</evidence>
<accession>A0A2T5U7S2</accession>
<reference evidence="1 2" key="1">
    <citation type="submission" date="2018-04" db="EMBL/GenBank/DDBJ databases">
        <title>Genomic Encyclopedia of Type Strains, Phase III (KMG-III): the genomes of soil and plant-associated and newly described type strains.</title>
        <authorList>
            <person name="Whitman W."/>
        </authorList>
    </citation>
    <scope>NUCLEOTIDE SEQUENCE [LARGE SCALE GENOMIC DNA]</scope>
    <source>
        <strain evidence="1 2">MA-olki</strain>
    </source>
</reference>
<evidence type="ECO:0000313" key="2">
    <source>
        <dbReference type="Proteomes" id="UP000244013"/>
    </source>
</evidence>
<dbReference type="EMBL" id="QAYE01000003">
    <property type="protein sequence ID" value="PTW47542.1"/>
    <property type="molecule type" value="Genomic_DNA"/>
</dbReference>
<gene>
    <name evidence="1" type="ORF">C8J25_103261</name>
</gene>
<comment type="caution">
    <text evidence="1">The sequence shown here is derived from an EMBL/GenBank/DDBJ whole genome shotgun (WGS) entry which is preliminary data.</text>
</comment>
<sequence length="52" mass="6071">MVTDLIPHPSVIERRMDDQSVLAMRAPTPMIARMHEELALLYREQLIALLER</sequence>